<organism evidence="2 3">
    <name type="scientific">Bos mutus</name>
    <name type="common">wild yak</name>
    <dbReference type="NCBI Taxonomy" id="72004"/>
    <lineage>
        <taxon>Eukaryota</taxon>
        <taxon>Metazoa</taxon>
        <taxon>Chordata</taxon>
        <taxon>Craniata</taxon>
        <taxon>Vertebrata</taxon>
        <taxon>Euteleostomi</taxon>
        <taxon>Mammalia</taxon>
        <taxon>Eutheria</taxon>
        <taxon>Laurasiatheria</taxon>
        <taxon>Artiodactyla</taxon>
        <taxon>Ruminantia</taxon>
        <taxon>Pecora</taxon>
        <taxon>Bovidae</taxon>
        <taxon>Bovinae</taxon>
        <taxon>Bos</taxon>
    </lineage>
</organism>
<gene>
    <name evidence="2" type="ORF">E5288_WYG005378</name>
</gene>
<reference evidence="2" key="1">
    <citation type="submission" date="2019-10" db="EMBL/GenBank/DDBJ databases">
        <title>The sequence and de novo assembly of the wild yak genome.</title>
        <authorList>
            <person name="Liu Y."/>
        </authorList>
    </citation>
    <scope>NUCLEOTIDE SEQUENCE [LARGE SCALE GENOMIC DNA]</scope>
    <source>
        <strain evidence="2">WY2019</strain>
    </source>
</reference>
<dbReference type="Proteomes" id="UP000322234">
    <property type="component" value="Unassembled WGS sequence"/>
</dbReference>
<evidence type="ECO:0000313" key="2">
    <source>
        <dbReference type="EMBL" id="MXQ97483.1"/>
    </source>
</evidence>
<accession>A0A6B0SF23</accession>
<evidence type="ECO:0000256" key="1">
    <source>
        <dbReference type="SAM" id="MobiDB-lite"/>
    </source>
</evidence>
<keyword evidence="3" id="KW-1185">Reference proteome</keyword>
<sequence>MNQPIKLNRSKHDQTPEYSPRLTIMPQEQIKDAPQETFLGSSLILDCQVQLSQQNEVTSGAEDDKPAASQSDTDQR</sequence>
<dbReference type="AlphaFoldDB" id="A0A6B0SF23"/>
<evidence type="ECO:0000313" key="3">
    <source>
        <dbReference type="Proteomes" id="UP000322234"/>
    </source>
</evidence>
<name>A0A6B0SF23_9CETA</name>
<protein>
    <submittedName>
        <fullName evidence="2">Uncharacterized protein</fullName>
    </submittedName>
</protein>
<dbReference type="EMBL" id="VBQZ03000192">
    <property type="protein sequence ID" value="MXQ97483.1"/>
    <property type="molecule type" value="Genomic_DNA"/>
</dbReference>
<feature type="region of interest" description="Disordered" evidence="1">
    <location>
        <begin position="1"/>
        <end position="21"/>
    </location>
</feature>
<proteinExistence type="predicted"/>
<feature type="region of interest" description="Disordered" evidence="1">
    <location>
        <begin position="55"/>
        <end position="76"/>
    </location>
</feature>
<comment type="caution">
    <text evidence="2">The sequence shown here is derived from an EMBL/GenBank/DDBJ whole genome shotgun (WGS) entry which is preliminary data.</text>
</comment>